<reference evidence="9" key="2">
    <citation type="submission" date="2021-04" db="EMBL/GenBank/DDBJ databases">
        <authorList>
            <person name="Gilroy R."/>
        </authorList>
    </citation>
    <scope>NUCLEOTIDE SEQUENCE</scope>
    <source>
        <strain evidence="9">CHK192-8294</strain>
    </source>
</reference>
<proteinExistence type="inferred from homology"/>
<dbReference type="AlphaFoldDB" id="A0A9D2ML16"/>
<feature type="transmembrane region" description="Helical" evidence="7">
    <location>
        <begin position="424"/>
        <end position="444"/>
    </location>
</feature>
<dbReference type="Pfam" id="PF02554">
    <property type="entry name" value="CstA"/>
    <property type="match status" value="2"/>
</dbReference>
<feature type="transmembrane region" description="Helical" evidence="7">
    <location>
        <begin position="185"/>
        <end position="208"/>
    </location>
</feature>
<evidence type="ECO:0000256" key="6">
    <source>
        <dbReference type="ARBA" id="ARBA00023136"/>
    </source>
</evidence>
<feature type="domain" description="CstA N-terminal" evidence="8">
    <location>
        <begin position="160"/>
        <end position="282"/>
    </location>
</feature>
<feature type="transmembrane region" description="Helical" evidence="7">
    <location>
        <begin position="159"/>
        <end position="178"/>
    </location>
</feature>
<comment type="similarity">
    <text evidence="2">Belongs to the peptide transporter carbon starvation (CstA) (TC 2.A.114) family.</text>
</comment>
<gene>
    <name evidence="9" type="ORF">H9712_01485</name>
</gene>
<feature type="transmembrane region" description="Helical" evidence="7">
    <location>
        <begin position="79"/>
        <end position="97"/>
    </location>
</feature>
<dbReference type="InterPro" id="IPR051605">
    <property type="entry name" value="CstA"/>
</dbReference>
<dbReference type="PANTHER" id="PTHR30252">
    <property type="entry name" value="INNER MEMBRANE PEPTIDE TRANSPORTER"/>
    <property type="match status" value="1"/>
</dbReference>
<dbReference type="Proteomes" id="UP000823921">
    <property type="component" value="Unassembled WGS sequence"/>
</dbReference>
<evidence type="ECO:0000256" key="5">
    <source>
        <dbReference type="ARBA" id="ARBA00022989"/>
    </source>
</evidence>
<keyword evidence="4 7" id="KW-0812">Transmembrane</keyword>
<dbReference type="GO" id="GO:0009267">
    <property type="term" value="P:cellular response to starvation"/>
    <property type="evidence" value="ECO:0007669"/>
    <property type="project" value="InterPro"/>
</dbReference>
<accession>A0A9D2ML16</accession>
<evidence type="ECO:0000256" key="4">
    <source>
        <dbReference type="ARBA" id="ARBA00022692"/>
    </source>
</evidence>
<dbReference type="EMBL" id="DWXO01000018">
    <property type="protein sequence ID" value="HJB79636.1"/>
    <property type="molecule type" value="Genomic_DNA"/>
</dbReference>
<evidence type="ECO:0000313" key="10">
    <source>
        <dbReference type="Proteomes" id="UP000823921"/>
    </source>
</evidence>
<comment type="caution">
    <text evidence="9">The sequence shown here is derived from an EMBL/GenBank/DDBJ whole genome shotgun (WGS) entry which is preliminary data.</text>
</comment>
<sequence>MVTFFICLILLIVGFFTYSKLVEKIFRIDDRPTPAVAHPDGVDYVPMKTWRIFLVQLLNIAGLGPIYGALSGACWGPSVYLWIVFGTILGGGVHDFLSGMMSERNDGKSISEVVGLYMGKVIAFIMRVFSVVLLVMVGVNFSVGPAGLLAELTPDWMGTMFWLVVIMIYYLIATFLPIDKIIGKLYPVFGICLIIMALGIGGGILTQMGGDMPELSIASLTTAHPGGLPKWAMMFVTVACGAISGFHATQSPMMARCITTEKQGRTIFYGAMVAEGIIALIWAAAGVTYYTNHGSLLDGMTGLTNAIAAGGAGDVVLQISTGLLGTVGGILAMIGVIACPITSGDTAYRAARLTIADWFHIDQSKVGPRAALSVPLLGVGAVIALALPWDVLWRYFSWANQTLAMIVLWTGAVFLHRYGYPPKACFIAALPATFMSAVSVTYFIQAPECLNLSTSIAYPVGIVVAAVFLGIFIWRTLIVGKDDVSTVAAH</sequence>
<keyword evidence="3" id="KW-1003">Cell membrane</keyword>
<dbReference type="PANTHER" id="PTHR30252:SF4">
    <property type="entry name" value="CARBON STARVATION"/>
    <property type="match status" value="1"/>
</dbReference>
<evidence type="ECO:0000256" key="3">
    <source>
        <dbReference type="ARBA" id="ARBA00022475"/>
    </source>
</evidence>
<name>A0A9D2ML16_9FIRM</name>
<evidence type="ECO:0000256" key="1">
    <source>
        <dbReference type="ARBA" id="ARBA00004651"/>
    </source>
</evidence>
<comment type="subcellular location">
    <subcellularLocation>
        <location evidence="1">Cell membrane</location>
        <topology evidence="1">Multi-pass membrane protein</topology>
    </subcellularLocation>
</comment>
<feature type="transmembrane region" description="Helical" evidence="7">
    <location>
        <begin position="395"/>
        <end position="415"/>
    </location>
</feature>
<dbReference type="InterPro" id="IPR003706">
    <property type="entry name" value="CstA_N"/>
</dbReference>
<evidence type="ECO:0000259" key="8">
    <source>
        <dbReference type="Pfam" id="PF02554"/>
    </source>
</evidence>
<feature type="transmembrane region" description="Helical" evidence="7">
    <location>
        <begin position="370"/>
        <end position="389"/>
    </location>
</feature>
<feature type="transmembrane region" description="Helical" evidence="7">
    <location>
        <begin position="323"/>
        <end position="342"/>
    </location>
</feature>
<feature type="transmembrane region" description="Helical" evidence="7">
    <location>
        <begin position="267"/>
        <end position="290"/>
    </location>
</feature>
<keyword evidence="6 7" id="KW-0472">Membrane</keyword>
<evidence type="ECO:0000256" key="2">
    <source>
        <dbReference type="ARBA" id="ARBA00007755"/>
    </source>
</evidence>
<dbReference type="GO" id="GO:0005886">
    <property type="term" value="C:plasma membrane"/>
    <property type="evidence" value="ECO:0007669"/>
    <property type="project" value="UniProtKB-SubCell"/>
</dbReference>
<feature type="domain" description="CstA N-terminal" evidence="8">
    <location>
        <begin position="3"/>
        <end position="139"/>
    </location>
</feature>
<evidence type="ECO:0000313" key="9">
    <source>
        <dbReference type="EMBL" id="HJB79636.1"/>
    </source>
</evidence>
<protein>
    <submittedName>
        <fullName evidence="9">Carbon starvation protein A</fullName>
    </submittedName>
</protein>
<feature type="transmembrane region" description="Helical" evidence="7">
    <location>
        <begin position="117"/>
        <end position="139"/>
    </location>
</feature>
<evidence type="ECO:0000256" key="7">
    <source>
        <dbReference type="SAM" id="Phobius"/>
    </source>
</evidence>
<feature type="transmembrane region" description="Helical" evidence="7">
    <location>
        <begin position="456"/>
        <end position="474"/>
    </location>
</feature>
<keyword evidence="5 7" id="KW-1133">Transmembrane helix</keyword>
<reference evidence="9" key="1">
    <citation type="journal article" date="2021" name="PeerJ">
        <title>Extensive microbial diversity within the chicken gut microbiome revealed by metagenomics and culture.</title>
        <authorList>
            <person name="Gilroy R."/>
            <person name="Ravi A."/>
            <person name="Getino M."/>
            <person name="Pursley I."/>
            <person name="Horton D.L."/>
            <person name="Alikhan N.F."/>
            <person name="Baker D."/>
            <person name="Gharbi K."/>
            <person name="Hall N."/>
            <person name="Watson M."/>
            <person name="Adriaenssens E.M."/>
            <person name="Foster-Nyarko E."/>
            <person name="Jarju S."/>
            <person name="Secka A."/>
            <person name="Antonio M."/>
            <person name="Oren A."/>
            <person name="Chaudhuri R.R."/>
            <person name="La Ragione R."/>
            <person name="Hildebrand F."/>
            <person name="Pallen M.J."/>
        </authorList>
    </citation>
    <scope>NUCLEOTIDE SEQUENCE</scope>
    <source>
        <strain evidence="9">CHK192-8294</strain>
    </source>
</reference>
<organism evidence="9 10">
    <name type="scientific">Candidatus Flavonifractor intestinigallinarum</name>
    <dbReference type="NCBI Taxonomy" id="2838586"/>
    <lineage>
        <taxon>Bacteria</taxon>
        <taxon>Bacillati</taxon>
        <taxon>Bacillota</taxon>
        <taxon>Clostridia</taxon>
        <taxon>Eubacteriales</taxon>
        <taxon>Oscillospiraceae</taxon>
        <taxon>Flavonifractor</taxon>
    </lineage>
</organism>
<feature type="transmembrane region" description="Helical" evidence="7">
    <location>
        <begin position="228"/>
        <end position="246"/>
    </location>
</feature>